<keyword evidence="3" id="KW-1185">Reference proteome</keyword>
<proteinExistence type="predicted"/>
<feature type="transmembrane region" description="Helical" evidence="1">
    <location>
        <begin position="32"/>
        <end position="50"/>
    </location>
</feature>
<sequence length="58" mass="6448">MKYKLLFMVVLVSVLGSSLVSGIDIIDFRMKSIIYIVAMISLIIVGFISVRKNKLTGI</sequence>
<evidence type="ECO:0000256" key="1">
    <source>
        <dbReference type="SAM" id="Phobius"/>
    </source>
</evidence>
<accession>A0A1H0D3E4</accession>
<dbReference type="Proteomes" id="UP000198778">
    <property type="component" value="Unassembled WGS sequence"/>
</dbReference>
<dbReference type="AlphaFoldDB" id="A0A1H0D3E4"/>
<dbReference type="EMBL" id="FNIL01000002">
    <property type="protein sequence ID" value="SDN64609.1"/>
    <property type="molecule type" value="Genomic_DNA"/>
</dbReference>
<keyword evidence="1" id="KW-1133">Transmembrane helix</keyword>
<evidence type="ECO:0000313" key="3">
    <source>
        <dbReference type="Proteomes" id="UP000198778"/>
    </source>
</evidence>
<reference evidence="3" key="1">
    <citation type="submission" date="2016-10" db="EMBL/GenBank/DDBJ databases">
        <authorList>
            <person name="Varghese N."/>
            <person name="Submissions S."/>
        </authorList>
    </citation>
    <scope>NUCLEOTIDE SEQUENCE [LARGE SCALE GENOMIC DNA]</scope>
    <source>
        <strain evidence="3">CGMCC 1.10369</strain>
    </source>
</reference>
<keyword evidence="1" id="KW-0812">Transmembrane</keyword>
<name>A0A1H0D3E4_9BACI</name>
<keyword evidence="1" id="KW-0472">Membrane</keyword>
<organism evidence="2 3">
    <name type="scientific">Alkalicoccus daliensis</name>
    <dbReference type="NCBI Taxonomy" id="745820"/>
    <lineage>
        <taxon>Bacteria</taxon>
        <taxon>Bacillati</taxon>
        <taxon>Bacillota</taxon>
        <taxon>Bacilli</taxon>
        <taxon>Bacillales</taxon>
        <taxon>Bacillaceae</taxon>
        <taxon>Alkalicoccus</taxon>
    </lineage>
</organism>
<protein>
    <submittedName>
        <fullName evidence="2">Uncharacterized protein</fullName>
    </submittedName>
</protein>
<evidence type="ECO:0000313" key="2">
    <source>
        <dbReference type="EMBL" id="SDN64609.1"/>
    </source>
</evidence>
<gene>
    <name evidence="2" type="ORF">SAMN04488053_102328</name>
</gene>